<dbReference type="InterPro" id="IPR014777">
    <property type="entry name" value="4pyrrole_Mease_sub1"/>
</dbReference>
<comment type="caution">
    <text evidence="20">The sequence shown here is derived from an EMBL/GenBank/DDBJ whole genome shotgun (WGS) entry which is preliminary data.</text>
</comment>
<evidence type="ECO:0000256" key="13">
    <source>
        <dbReference type="ARBA" id="ARBA00047561"/>
    </source>
</evidence>
<dbReference type="SUPFAM" id="SSF75615">
    <property type="entry name" value="Siroheme synthase middle domains-like"/>
    <property type="match status" value="1"/>
</dbReference>
<dbReference type="PANTHER" id="PTHR45790:SF1">
    <property type="entry name" value="SIROHEME SYNTHASE"/>
    <property type="match status" value="1"/>
</dbReference>
<evidence type="ECO:0000256" key="8">
    <source>
        <dbReference type="ARBA" id="ARBA00023027"/>
    </source>
</evidence>
<dbReference type="SUPFAM" id="SSF53790">
    <property type="entry name" value="Tetrapyrrole methylase"/>
    <property type="match status" value="1"/>
</dbReference>
<dbReference type="SUPFAM" id="SSF51735">
    <property type="entry name" value="NAD(P)-binding Rossmann-fold domains"/>
    <property type="match status" value="1"/>
</dbReference>
<dbReference type="Gene3D" id="3.30.160.110">
    <property type="entry name" value="Siroheme synthase, domain 2"/>
    <property type="match status" value="1"/>
</dbReference>
<dbReference type="Pfam" id="PF13241">
    <property type="entry name" value="NAD_binding_7"/>
    <property type="match status" value="1"/>
</dbReference>
<dbReference type="Gene3D" id="3.40.50.720">
    <property type="entry name" value="NAD(P)-binding Rossmann-like Domain"/>
    <property type="match status" value="1"/>
</dbReference>
<dbReference type="GO" id="GO:0004851">
    <property type="term" value="F:uroporphyrin-III C-methyltransferase activity"/>
    <property type="evidence" value="ECO:0007669"/>
    <property type="project" value="UniProtKB-EC"/>
</dbReference>
<dbReference type="FunFam" id="3.30.950.10:FF:000001">
    <property type="entry name" value="Siroheme synthase"/>
    <property type="match status" value="1"/>
</dbReference>
<dbReference type="STRING" id="1033802.SSPSH_002189"/>
<keyword evidence="3" id="KW-0169">Cobalamin biosynthesis</keyword>
<accession>U2E4Y5</accession>
<dbReference type="NCBIfam" id="TIGR01469">
    <property type="entry name" value="cobA_cysG_Cterm"/>
    <property type="match status" value="1"/>
</dbReference>
<comment type="pathway">
    <text evidence="12">Porphyrin-containing compound metabolism; siroheme biosynthesis; precorrin-2 from uroporphyrinogen III: step 1/1.</text>
</comment>
<feature type="active site" description="Proton donor" evidence="15">
    <location>
        <position position="255"/>
    </location>
</feature>
<dbReference type="Pfam" id="PF10414">
    <property type="entry name" value="CysG_dimeriser"/>
    <property type="match status" value="1"/>
</dbReference>
<keyword evidence="6" id="KW-0949">S-adenosyl-L-methionine</keyword>
<proteinExistence type="inferred from homology"/>
<dbReference type="Proteomes" id="UP000006242">
    <property type="component" value="Unassembled WGS sequence"/>
</dbReference>
<dbReference type="PROSITE" id="PS00840">
    <property type="entry name" value="SUMT_2"/>
    <property type="match status" value="1"/>
</dbReference>
<feature type="domain" description="Sirohaem synthase dimerisation" evidence="18">
    <location>
        <begin position="134"/>
        <end position="190"/>
    </location>
</feature>
<dbReference type="InterPro" id="IPR028281">
    <property type="entry name" value="Sirohaem_synthase_central"/>
</dbReference>
<dbReference type="eggNOG" id="COG0007">
    <property type="taxonomic scope" value="Bacteria"/>
</dbReference>
<reference evidence="20 21" key="2">
    <citation type="journal article" date="2013" name="PLoS ONE">
        <title>INDIGO - INtegrated Data Warehouse of MIcrobial GenOmes with Examples from the Red Sea Extremophiles.</title>
        <authorList>
            <person name="Alam I."/>
            <person name="Antunes A."/>
            <person name="Kamau A.A."/>
            <person name="Ba Alawi W."/>
            <person name="Kalkatawi M."/>
            <person name="Stingl U."/>
            <person name="Bajic V.B."/>
        </authorList>
    </citation>
    <scope>NUCLEOTIDE SEQUENCE [LARGE SCALE GENOMIC DNA]</scope>
    <source>
        <strain evidence="20 21">E1L3A</strain>
    </source>
</reference>
<dbReference type="InterPro" id="IPR014776">
    <property type="entry name" value="4pyrrole_Mease_sub2"/>
</dbReference>
<dbReference type="GO" id="GO:0032259">
    <property type="term" value="P:methylation"/>
    <property type="evidence" value="ECO:0007669"/>
    <property type="project" value="UniProtKB-KW"/>
</dbReference>
<dbReference type="AlphaFoldDB" id="U2E4Y5"/>
<keyword evidence="10" id="KW-0627">Porphyrin biosynthesis</keyword>
<feature type="domain" description="Siroheme synthase central" evidence="19">
    <location>
        <begin position="103"/>
        <end position="127"/>
    </location>
</feature>
<evidence type="ECO:0000259" key="19">
    <source>
        <dbReference type="Pfam" id="PF14824"/>
    </source>
</evidence>
<evidence type="ECO:0000256" key="4">
    <source>
        <dbReference type="ARBA" id="ARBA00022603"/>
    </source>
</evidence>
<dbReference type="PIRSF" id="PIRSF036426">
    <property type="entry name" value="Sirohaem_synth"/>
    <property type="match status" value="1"/>
</dbReference>
<feature type="active site" description="Proton acceptor" evidence="15">
    <location>
        <position position="233"/>
    </location>
</feature>
<evidence type="ECO:0000256" key="15">
    <source>
        <dbReference type="PIRSR" id="PIRSR036426-1"/>
    </source>
</evidence>
<evidence type="ECO:0000256" key="10">
    <source>
        <dbReference type="ARBA" id="ARBA00023244"/>
    </source>
</evidence>
<keyword evidence="8" id="KW-0520">NAD</keyword>
<dbReference type="NCBIfam" id="NF007922">
    <property type="entry name" value="PRK10637.1"/>
    <property type="match status" value="1"/>
</dbReference>
<dbReference type="InterPro" id="IPR019478">
    <property type="entry name" value="Sirohaem_synthase_dimer_dom"/>
</dbReference>
<dbReference type="InterPro" id="IPR037115">
    <property type="entry name" value="Sirohaem_synt_dimer_dom_sf"/>
</dbReference>
<dbReference type="InterPro" id="IPR006367">
    <property type="entry name" value="Sirohaem_synthase_N"/>
</dbReference>
<dbReference type="InterPro" id="IPR006366">
    <property type="entry name" value="CobA/CysG_C"/>
</dbReference>
<dbReference type="Pfam" id="PF14824">
    <property type="entry name" value="Sirohm_synth_M"/>
    <property type="match status" value="1"/>
</dbReference>
<dbReference type="GO" id="GO:0019354">
    <property type="term" value="P:siroheme biosynthetic process"/>
    <property type="evidence" value="ECO:0007669"/>
    <property type="project" value="UniProtKB-UniPathway"/>
</dbReference>
<dbReference type="NCBIfam" id="TIGR01470">
    <property type="entry name" value="cysG_Nterm"/>
    <property type="match status" value="1"/>
</dbReference>
<evidence type="ECO:0000256" key="6">
    <source>
        <dbReference type="ARBA" id="ARBA00022691"/>
    </source>
</evidence>
<dbReference type="InterPro" id="IPR000878">
    <property type="entry name" value="4pyrrol_Mease"/>
</dbReference>
<dbReference type="GO" id="GO:0009236">
    <property type="term" value="P:cobalamin biosynthetic process"/>
    <property type="evidence" value="ECO:0007669"/>
    <property type="project" value="UniProtKB-KW"/>
</dbReference>
<evidence type="ECO:0000256" key="7">
    <source>
        <dbReference type="ARBA" id="ARBA00023002"/>
    </source>
</evidence>
<dbReference type="GO" id="GO:0051287">
    <property type="term" value="F:NAD binding"/>
    <property type="evidence" value="ECO:0007669"/>
    <property type="project" value="InterPro"/>
</dbReference>
<comment type="similarity">
    <text evidence="2 16">Belongs to the precorrin methyltransferase family.</text>
</comment>
<reference evidence="20 21" key="1">
    <citation type="journal article" date="2011" name="J. Bacteriol.">
        <title>Genome sequence of Salinisphaera shabanensis, a gammaproteobacterium from the harsh, variable environment of the brine-seawater interface of the Shaban Deep in the Red Sea.</title>
        <authorList>
            <person name="Antunes A."/>
            <person name="Alam I."/>
            <person name="Bajic V.B."/>
            <person name="Stingl U."/>
        </authorList>
    </citation>
    <scope>NUCLEOTIDE SEQUENCE [LARGE SCALE GENOMIC DNA]</scope>
    <source>
        <strain evidence="20 21">E1L3A</strain>
    </source>
</reference>
<dbReference type="CDD" id="cd11642">
    <property type="entry name" value="SUMT"/>
    <property type="match status" value="1"/>
</dbReference>
<evidence type="ECO:0000256" key="14">
    <source>
        <dbReference type="ARBA" id="ARBA00060548"/>
    </source>
</evidence>
<comment type="pathway">
    <text evidence="1">Porphyrin-containing compound metabolism; siroheme biosynthesis; sirohydrochlorin from precorrin-2: step 1/1.</text>
</comment>
<dbReference type="Gene3D" id="1.10.8.210">
    <property type="entry name" value="Sirohaem synthase, dimerisation domain"/>
    <property type="match status" value="1"/>
</dbReference>
<comment type="catalytic activity">
    <reaction evidence="13">
        <text>precorrin-2 + NAD(+) = sirohydrochlorin + NADH + 2 H(+)</text>
        <dbReference type="Rhea" id="RHEA:15613"/>
        <dbReference type="ChEBI" id="CHEBI:15378"/>
        <dbReference type="ChEBI" id="CHEBI:57540"/>
        <dbReference type="ChEBI" id="CHEBI:57945"/>
        <dbReference type="ChEBI" id="CHEBI:58351"/>
        <dbReference type="ChEBI" id="CHEBI:58827"/>
        <dbReference type="EC" id="1.3.1.76"/>
    </reaction>
</comment>
<evidence type="ECO:0000256" key="12">
    <source>
        <dbReference type="ARBA" id="ARBA00025705"/>
    </source>
</evidence>
<dbReference type="GO" id="GO:0043115">
    <property type="term" value="F:precorrin-2 dehydrogenase activity"/>
    <property type="evidence" value="ECO:0007669"/>
    <property type="project" value="UniProtKB-EC"/>
</dbReference>
<evidence type="ECO:0000256" key="5">
    <source>
        <dbReference type="ARBA" id="ARBA00022679"/>
    </source>
</evidence>
<dbReference type="InterPro" id="IPR035996">
    <property type="entry name" value="4pyrrol_Methylase_sf"/>
</dbReference>
<evidence type="ECO:0000256" key="3">
    <source>
        <dbReference type="ARBA" id="ARBA00022573"/>
    </source>
</evidence>
<dbReference type="UniPathway" id="UPA00262">
    <property type="reaction ID" value="UER00211"/>
</dbReference>
<dbReference type="Gene3D" id="3.30.950.10">
    <property type="entry name" value="Methyltransferase, Cobalt-precorrin-4 Transmethylase, Domain 2"/>
    <property type="match status" value="1"/>
</dbReference>
<dbReference type="FunFam" id="3.40.1010.10:FF:000001">
    <property type="entry name" value="Siroheme synthase"/>
    <property type="match status" value="1"/>
</dbReference>
<dbReference type="NCBIfam" id="NF004790">
    <property type="entry name" value="PRK06136.1"/>
    <property type="match status" value="1"/>
</dbReference>
<keyword evidence="11" id="KW-0511">Multifunctional enzyme</keyword>
<dbReference type="Gene3D" id="3.40.1010.10">
    <property type="entry name" value="Cobalt-precorrin-4 Transmethylase, Domain 1"/>
    <property type="match status" value="1"/>
</dbReference>
<evidence type="ECO:0000313" key="21">
    <source>
        <dbReference type="Proteomes" id="UP000006242"/>
    </source>
</evidence>
<dbReference type="InterPro" id="IPR012409">
    <property type="entry name" value="Sirohaem_synth"/>
</dbReference>
<evidence type="ECO:0000313" key="20">
    <source>
        <dbReference type="EMBL" id="ERJ18896.1"/>
    </source>
</evidence>
<feature type="domain" description="Tetrapyrrole methylase" evidence="17">
    <location>
        <begin position="203"/>
        <end position="412"/>
    </location>
</feature>
<comment type="pathway">
    <text evidence="14">Cofactor biosynthesis; adenosylcobalamin biosynthesis; precorrin-2 from uroporphyrinogen III: step 1/1.</text>
</comment>
<evidence type="ECO:0000259" key="17">
    <source>
        <dbReference type="Pfam" id="PF00590"/>
    </source>
</evidence>
<organism evidence="20 21">
    <name type="scientific">Salinisphaera shabanensis E1L3A</name>
    <dbReference type="NCBI Taxonomy" id="1033802"/>
    <lineage>
        <taxon>Bacteria</taxon>
        <taxon>Pseudomonadati</taxon>
        <taxon>Pseudomonadota</taxon>
        <taxon>Gammaproteobacteria</taxon>
        <taxon>Salinisphaerales</taxon>
        <taxon>Salinisphaeraceae</taxon>
        <taxon>Salinisphaera</taxon>
    </lineage>
</organism>
<name>U2E4Y5_9GAMM</name>
<dbReference type="EMBL" id="AFNV02000014">
    <property type="protein sequence ID" value="ERJ18896.1"/>
    <property type="molecule type" value="Genomic_DNA"/>
</dbReference>
<evidence type="ECO:0000256" key="16">
    <source>
        <dbReference type="RuleBase" id="RU003960"/>
    </source>
</evidence>
<keyword evidence="21" id="KW-1185">Reference proteome</keyword>
<dbReference type="PANTHER" id="PTHR45790">
    <property type="entry name" value="SIROHEME SYNTHASE-RELATED"/>
    <property type="match status" value="1"/>
</dbReference>
<dbReference type="Pfam" id="PF00590">
    <property type="entry name" value="TP_methylase"/>
    <property type="match status" value="1"/>
</dbReference>
<evidence type="ECO:0000259" key="18">
    <source>
        <dbReference type="Pfam" id="PF10414"/>
    </source>
</evidence>
<dbReference type="InterPro" id="IPR050161">
    <property type="entry name" value="Siro_Cobalamin_biosynth"/>
</dbReference>
<keyword evidence="7" id="KW-0560">Oxidoreductase</keyword>
<dbReference type="GO" id="GO:0051266">
    <property type="term" value="F:sirohydrochlorin ferrochelatase activity"/>
    <property type="evidence" value="ECO:0007669"/>
    <property type="project" value="InterPro"/>
</dbReference>
<dbReference type="InterPro" id="IPR003043">
    <property type="entry name" value="Uropor_MeTrfase_CS"/>
</dbReference>
<dbReference type="EC" id="2.1.1.107" evidence="20"/>
<evidence type="ECO:0000256" key="2">
    <source>
        <dbReference type="ARBA" id="ARBA00005879"/>
    </source>
</evidence>
<sequence length="452" mass="48818">MVGAGDVATRRIASLLDVDADVSVVAPDATDSVHEWAEAGRLRLSQRAFEDTDLNGPVLAFACTGDAQVNAMVAELGRSKGVLVQRADDAGASDFLVPAVVRRDALQIAISSDGQAPTLARILRSRLDAWLPRAYGDLARLAGDFRDQVKETLPRQHRARFWLRVLDGPIAEKVFTGRLAEARRDMKRALADDRPDVPVRGEVYLVGAGPGDPDLLTSRALRLMQRADVVLYDSLIPRAIVDLSNPQAERIHVGKRASRHTLPQDDINALMVRLAGEGKRVLRLKGGDPFVFGRGGEEIAQLAEAGVAFQVVPGITAASGCAAYAGIPLTHRDYAQSVTFVTGHLKQGELELPWPQLARTGQTVVFFMAVKSLSGICEALREHGLAENWPAALVIEGTTIRQQLLVGTLADLPARVARETIEGPALLIVGEVVRLNETLGWFRPNPDTSDSV</sequence>
<keyword evidence="4 16" id="KW-0489">Methyltransferase</keyword>
<dbReference type="InterPro" id="IPR036291">
    <property type="entry name" value="NAD(P)-bd_dom_sf"/>
</dbReference>
<evidence type="ECO:0000256" key="11">
    <source>
        <dbReference type="ARBA" id="ARBA00023268"/>
    </source>
</evidence>
<evidence type="ECO:0000256" key="9">
    <source>
        <dbReference type="ARBA" id="ARBA00023239"/>
    </source>
</evidence>
<gene>
    <name evidence="20" type="primary">cysG</name>
    <name evidence="20" type="ORF">SSPSH_002189</name>
</gene>
<evidence type="ECO:0000256" key="1">
    <source>
        <dbReference type="ARBA" id="ARBA00005010"/>
    </source>
</evidence>
<keyword evidence="5 16" id="KW-0808">Transferase</keyword>
<protein>
    <submittedName>
        <fullName evidence="20">Siroheme synthase protein</fullName>
        <ecNumber evidence="20">2.1.1.107</ecNumber>
    </submittedName>
</protein>
<keyword evidence="9" id="KW-0456">Lyase</keyword>